<evidence type="ECO:0000256" key="2">
    <source>
        <dbReference type="ARBA" id="ARBA00029447"/>
    </source>
</evidence>
<feature type="domain" description="HAMP" evidence="7">
    <location>
        <begin position="131"/>
        <end position="183"/>
    </location>
</feature>
<evidence type="ECO:0000256" key="3">
    <source>
        <dbReference type="PROSITE-ProRule" id="PRU00284"/>
    </source>
</evidence>
<feature type="compositionally biased region" description="Basic and acidic residues" evidence="4">
    <location>
        <begin position="438"/>
        <end position="447"/>
    </location>
</feature>
<keyword evidence="5" id="KW-0812">Transmembrane</keyword>
<dbReference type="AlphaFoldDB" id="A0A5C4XJ92"/>
<dbReference type="PANTHER" id="PTHR43531:SF11">
    <property type="entry name" value="METHYL-ACCEPTING CHEMOTAXIS PROTEIN 3"/>
    <property type="match status" value="1"/>
</dbReference>
<evidence type="ECO:0000259" key="6">
    <source>
        <dbReference type="PROSITE" id="PS50111"/>
    </source>
</evidence>
<dbReference type="InterPro" id="IPR003660">
    <property type="entry name" value="HAMP_dom"/>
</dbReference>
<evidence type="ECO:0000256" key="4">
    <source>
        <dbReference type="SAM" id="MobiDB-lite"/>
    </source>
</evidence>
<dbReference type="Pfam" id="PF00015">
    <property type="entry name" value="MCPsignal"/>
    <property type="match status" value="1"/>
</dbReference>
<reference evidence="8 9" key="1">
    <citation type="submission" date="2019-06" db="EMBL/GenBank/DDBJ databases">
        <title>The draft genome of Rhizobium smilacinae PTYR-5.</title>
        <authorList>
            <person name="Liu L."/>
            <person name="Li L."/>
            <person name="Zhang X."/>
        </authorList>
    </citation>
    <scope>NUCLEOTIDE SEQUENCE [LARGE SCALE GENOMIC DNA]</scope>
    <source>
        <strain evidence="8 9">PTYR-5</strain>
    </source>
</reference>
<keyword evidence="9" id="KW-1185">Reference proteome</keyword>
<feature type="compositionally biased region" description="Basic residues" evidence="4">
    <location>
        <begin position="448"/>
        <end position="459"/>
    </location>
</feature>
<evidence type="ECO:0000256" key="1">
    <source>
        <dbReference type="ARBA" id="ARBA00022500"/>
    </source>
</evidence>
<keyword evidence="1" id="KW-0145">Chemotaxis</keyword>
<evidence type="ECO:0000313" key="9">
    <source>
        <dbReference type="Proteomes" id="UP000311605"/>
    </source>
</evidence>
<dbReference type="GO" id="GO:0006935">
    <property type="term" value="P:chemotaxis"/>
    <property type="evidence" value="ECO:0007669"/>
    <property type="project" value="UniProtKB-KW"/>
</dbReference>
<feature type="transmembrane region" description="Helical" evidence="5">
    <location>
        <begin position="44"/>
        <end position="64"/>
    </location>
</feature>
<comment type="caution">
    <text evidence="8">The sequence shown here is derived from an EMBL/GenBank/DDBJ whole genome shotgun (WGS) entry which is preliminary data.</text>
</comment>
<dbReference type="Gene3D" id="1.10.287.950">
    <property type="entry name" value="Methyl-accepting chemotaxis protein"/>
    <property type="match status" value="1"/>
</dbReference>
<gene>
    <name evidence="8" type="ORF">FHP24_15780</name>
</gene>
<feature type="domain" description="Methyl-accepting transducer" evidence="6">
    <location>
        <begin position="267"/>
        <end position="417"/>
    </location>
</feature>
<proteinExistence type="inferred from homology"/>
<evidence type="ECO:0000256" key="5">
    <source>
        <dbReference type="SAM" id="Phobius"/>
    </source>
</evidence>
<dbReference type="EMBL" id="VDMN01000003">
    <property type="protein sequence ID" value="TNM62690.1"/>
    <property type="molecule type" value="Genomic_DNA"/>
</dbReference>
<dbReference type="PROSITE" id="PS50111">
    <property type="entry name" value="CHEMOTAXIS_TRANSDUC_2"/>
    <property type="match status" value="1"/>
</dbReference>
<dbReference type="OrthoDB" id="8368827at2"/>
<dbReference type="PANTHER" id="PTHR43531">
    <property type="entry name" value="PROTEIN ICFG"/>
    <property type="match status" value="1"/>
</dbReference>
<dbReference type="SUPFAM" id="SSF58104">
    <property type="entry name" value="Methyl-accepting chemotaxis protein (MCP) signaling domain"/>
    <property type="match status" value="1"/>
</dbReference>
<sequence length="459" mass="49258">MIREGERAMSERQVLFMKITVLLVLQNGLLAMIASALSPGMSPAMTATLAAGVIVFSIATAMMATRIAGGHATRPAPTRLSLGAGPEKSADIRPRLLPVSHDTTSPQRRLQIVGLPATGVQNGQAGAVRQKASEDALNALDAGLRRLATGDLSVSLDTPFSDGFEGLRGDFNRAVGSLNESLTTIIYSAGTLHGECAEARIRLAQERSLLPDEVPALSVAGNGLRDIGDLLREQDAALRELAAVAANARADRQQHRTTTATDGDVSEGLHKAEKQIGEIAALMRDVAFRTNMLSVNASVAAANMASPQETLKIFASELRDMAETSATAAKQASILERDVDVCLKQTRSQAEHISRQEQHLVESFETIDHKLAAISEASTMSSDMLARSGIILDGALKYSSQRRSLDHALEAALERMAQEIAVINRHCGRFIPVTVLHDDHTPPDTRPPHHRSHLRLIKT</sequence>
<keyword evidence="5" id="KW-0472">Membrane</keyword>
<dbReference type="InterPro" id="IPR004089">
    <property type="entry name" value="MCPsignal_dom"/>
</dbReference>
<evidence type="ECO:0000313" key="8">
    <source>
        <dbReference type="EMBL" id="TNM62690.1"/>
    </source>
</evidence>
<feature type="region of interest" description="Disordered" evidence="4">
    <location>
        <begin position="249"/>
        <end position="269"/>
    </location>
</feature>
<comment type="similarity">
    <text evidence="2">Belongs to the methyl-accepting chemotaxis (MCP) protein family.</text>
</comment>
<evidence type="ECO:0000259" key="7">
    <source>
        <dbReference type="PROSITE" id="PS50885"/>
    </source>
</evidence>
<organism evidence="8 9">
    <name type="scientific">Aliirhizobium smilacinae</name>
    <dbReference type="NCBI Taxonomy" id="1395944"/>
    <lineage>
        <taxon>Bacteria</taxon>
        <taxon>Pseudomonadati</taxon>
        <taxon>Pseudomonadota</taxon>
        <taxon>Alphaproteobacteria</taxon>
        <taxon>Hyphomicrobiales</taxon>
        <taxon>Rhizobiaceae</taxon>
        <taxon>Aliirhizobium</taxon>
    </lineage>
</organism>
<protein>
    <submittedName>
        <fullName evidence="8">Methyl-accepting chemotaxis protein</fullName>
    </submittedName>
</protein>
<keyword evidence="5" id="KW-1133">Transmembrane helix</keyword>
<keyword evidence="3" id="KW-0807">Transducer</keyword>
<dbReference type="GO" id="GO:0016020">
    <property type="term" value="C:membrane"/>
    <property type="evidence" value="ECO:0007669"/>
    <property type="project" value="InterPro"/>
</dbReference>
<dbReference type="GO" id="GO:0007165">
    <property type="term" value="P:signal transduction"/>
    <property type="evidence" value="ECO:0007669"/>
    <property type="project" value="UniProtKB-KW"/>
</dbReference>
<feature type="transmembrane region" description="Helical" evidence="5">
    <location>
        <begin position="21"/>
        <end position="38"/>
    </location>
</feature>
<name>A0A5C4XJ92_9HYPH</name>
<feature type="region of interest" description="Disordered" evidence="4">
    <location>
        <begin position="438"/>
        <end position="459"/>
    </location>
</feature>
<dbReference type="InterPro" id="IPR051310">
    <property type="entry name" value="MCP_chemotaxis"/>
</dbReference>
<dbReference type="PROSITE" id="PS50885">
    <property type="entry name" value="HAMP"/>
    <property type="match status" value="1"/>
</dbReference>
<accession>A0A5C4XJ92</accession>
<dbReference type="Proteomes" id="UP000311605">
    <property type="component" value="Unassembled WGS sequence"/>
</dbReference>